<evidence type="ECO:0008006" key="3">
    <source>
        <dbReference type="Google" id="ProtNLM"/>
    </source>
</evidence>
<gene>
    <name evidence="1" type="ORF">SLEP1_g41379</name>
</gene>
<sequence length="53" mass="6557">MHEYYLLMMRLLIEWPKQRIAHICKTGMKRRSTIMIHDHKLFFSMRTQYTTGL</sequence>
<reference evidence="1 2" key="1">
    <citation type="journal article" date="2021" name="Commun. Biol.">
        <title>The genome of Shorea leprosula (Dipterocarpaceae) highlights the ecological relevance of drought in aseasonal tropical rainforests.</title>
        <authorList>
            <person name="Ng K.K.S."/>
            <person name="Kobayashi M.J."/>
            <person name="Fawcett J.A."/>
            <person name="Hatakeyama M."/>
            <person name="Paape T."/>
            <person name="Ng C.H."/>
            <person name="Ang C.C."/>
            <person name="Tnah L.H."/>
            <person name="Lee C.T."/>
            <person name="Nishiyama T."/>
            <person name="Sese J."/>
            <person name="O'Brien M.J."/>
            <person name="Copetti D."/>
            <person name="Mohd Noor M.I."/>
            <person name="Ong R.C."/>
            <person name="Putra M."/>
            <person name="Sireger I.Z."/>
            <person name="Indrioko S."/>
            <person name="Kosugi Y."/>
            <person name="Izuno A."/>
            <person name="Isagi Y."/>
            <person name="Lee S.L."/>
            <person name="Shimizu K.K."/>
        </authorList>
    </citation>
    <scope>NUCLEOTIDE SEQUENCE [LARGE SCALE GENOMIC DNA]</scope>
    <source>
        <strain evidence="1">214</strain>
    </source>
</reference>
<accession>A0AAV5L6U7</accession>
<dbReference type="Proteomes" id="UP001054252">
    <property type="component" value="Unassembled WGS sequence"/>
</dbReference>
<proteinExistence type="predicted"/>
<keyword evidence="2" id="KW-1185">Reference proteome</keyword>
<dbReference type="AlphaFoldDB" id="A0AAV5L6U7"/>
<evidence type="ECO:0000313" key="2">
    <source>
        <dbReference type="Proteomes" id="UP001054252"/>
    </source>
</evidence>
<dbReference type="EMBL" id="BPVZ01000097">
    <property type="protein sequence ID" value="GKV32804.1"/>
    <property type="molecule type" value="Genomic_DNA"/>
</dbReference>
<evidence type="ECO:0000313" key="1">
    <source>
        <dbReference type="EMBL" id="GKV32804.1"/>
    </source>
</evidence>
<organism evidence="1 2">
    <name type="scientific">Rubroshorea leprosula</name>
    <dbReference type="NCBI Taxonomy" id="152421"/>
    <lineage>
        <taxon>Eukaryota</taxon>
        <taxon>Viridiplantae</taxon>
        <taxon>Streptophyta</taxon>
        <taxon>Embryophyta</taxon>
        <taxon>Tracheophyta</taxon>
        <taxon>Spermatophyta</taxon>
        <taxon>Magnoliopsida</taxon>
        <taxon>eudicotyledons</taxon>
        <taxon>Gunneridae</taxon>
        <taxon>Pentapetalae</taxon>
        <taxon>rosids</taxon>
        <taxon>malvids</taxon>
        <taxon>Malvales</taxon>
        <taxon>Dipterocarpaceae</taxon>
        <taxon>Rubroshorea</taxon>
    </lineage>
</organism>
<name>A0AAV5L6U7_9ROSI</name>
<comment type="caution">
    <text evidence="1">The sequence shown here is derived from an EMBL/GenBank/DDBJ whole genome shotgun (WGS) entry which is preliminary data.</text>
</comment>
<protein>
    <recommendedName>
        <fullName evidence="3">Ycf15</fullName>
    </recommendedName>
</protein>